<gene>
    <name evidence="6" type="ORF">COU23_01405</name>
</gene>
<dbReference type="InterPro" id="IPR001322">
    <property type="entry name" value="Lamin_tail_dom"/>
</dbReference>
<dbReference type="AlphaFoldDB" id="A0A2M6WAR4"/>
<dbReference type="InterPro" id="IPR011936">
    <property type="entry name" value="Myxo_disulph_rpt"/>
</dbReference>
<evidence type="ECO:0000313" key="6">
    <source>
        <dbReference type="EMBL" id="PIT89900.1"/>
    </source>
</evidence>
<dbReference type="Gene3D" id="2.60.40.1260">
    <property type="entry name" value="Lamin Tail domain"/>
    <property type="match status" value="1"/>
</dbReference>
<name>A0A2M6WAR4_9BACT</name>
<feature type="non-terminal residue" evidence="6">
    <location>
        <position position="1"/>
    </location>
</feature>
<comment type="caution">
    <text evidence="6">The sequence shown here is derived from an EMBL/GenBank/DDBJ whole genome shotgun (WGS) entry which is preliminary data.</text>
</comment>
<dbReference type="EMBL" id="PFBP01000022">
    <property type="protein sequence ID" value="PIT89900.1"/>
    <property type="molecule type" value="Genomic_DNA"/>
</dbReference>
<keyword evidence="3" id="KW-1015">Disulfide bond</keyword>
<evidence type="ECO:0000256" key="3">
    <source>
        <dbReference type="ARBA" id="ARBA00023157"/>
    </source>
</evidence>
<evidence type="ECO:0000256" key="4">
    <source>
        <dbReference type="SAM" id="MobiDB-lite"/>
    </source>
</evidence>
<reference evidence="7" key="1">
    <citation type="submission" date="2017-09" db="EMBL/GenBank/DDBJ databases">
        <title>Depth-based differentiation of microbial function through sediment-hosted aquifers and enrichment of novel symbionts in the deep terrestrial subsurface.</title>
        <authorList>
            <person name="Probst A.J."/>
            <person name="Ladd B."/>
            <person name="Jarett J.K."/>
            <person name="Geller-Mcgrath D.E."/>
            <person name="Sieber C.M.K."/>
            <person name="Emerson J.B."/>
            <person name="Anantharaman K."/>
            <person name="Thomas B.C."/>
            <person name="Malmstrom R."/>
            <person name="Stieglmeier M."/>
            <person name="Klingl A."/>
            <person name="Woyke T."/>
            <person name="Ryan C.M."/>
            <person name="Banfield J.F."/>
        </authorList>
    </citation>
    <scope>NUCLEOTIDE SEQUENCE [LARGE SCALE GENOMIC DNA]</scope>
</reference>
<proteinExistence type="predicted"/>
<organism evidence="6 7">
    <name type="scientific">Candidatus Kuenenbacteria bacterium CG10_big_fil_rev_8_21_14_0_10_36_11</name>
    <dbReference type="NCBI Taxonomy" id="1974618"/>
    <lineage>
        <taxon>Bacteria</taxon>
        <taxon>Candidatus Kueneniibacteriota</taxon>
    </lineage>
</organism>
<dbReference type="InterPro" id="IPR036415">
    <property type="entry name" value="Lamin_tail_dom_sf"/>
</dbReference>
<dbReference type="PROSITE" id="PS51841">
    <property type="entry name" value="LTD"/>
    <property type="match status" value="1"/>
</dbReference>
<evidence type="ECO:0000256" key="2">
    <source>
        <dbReference type="ARBA" id="ARBA00022737"/>
    </source>
</evidence>
<dbReference type="Proteomes" id="UP000231464">
    <property type="component" value="Unassembled WGS sequence"/>
</dbReference>
<dbReference type="Pfam" id="PF00932">
    <property type="entry name" value="LTD"/>
    <property type="match status" value="1"/>
</dbReference>
<protein>
    <recommendedName>
        <fullName evidence="5">LTD domain-containing protein</fullName>
    </recommendedName>
</protein>
<feature type="region of interest" description="Disordered" evidence="4">
    <location>
        <begin position="663"/>
        <end position="685"/>
    </location>
</feature>
<sequence length="685" mass="73472">YDINSPSWYCSELVWAAYFNQGVDLEYKSSNTPIISLGVLPIIINVSPVSPVEIFNDEDTEIIGSHLEGEGSVPWYHKFAPLLVMSPVNVIITDKDGNVLDQNSNNIPGATFIEDQVDENGHKYSIIYLPVEQGPYQIKVVRKPDANDGDTYSLKLETEDGDEWLAQDEPVPTAGESDEYEVILNSDSDTGSGQGPGAFVSGFSDTEESSANTYQAGTLDLSATTTPVENLIFGSPAEGGLIFNNVGSLDFNYQTNFDSTAGNQNLCDNLQVEAKDAADVTLYTGYINSFALSASLLSASATADIKMTFSLVADGDVLKNQTCELNLKSQAWQDNLADGSSGFSDEENLTILITTGDWGATPPAIPVCGNGAIEIGETCDDSNTTDGDGCSATCAIEPIAMCVKINEVYYDPNVGSANNEWIELYNACSITVNLQNWTLQDKNGTETITQSYPIGPGDFVVIAADVSTWNNWPNIPNNAFKIDMGGSKLFNGLTNSGDHVFLLDDVNHQIDAVSWGADTVAFNPSVPVVASGHSISRKVKGVDTDTAADWMDTHSGSTPSGPNPGTNPHTPDGQLSQPLAEDNVSDFDINLDTNVAAQDNTEEENTEVIASDEEEVIAPFEENNNLPEQILEPADKQEEIIEPIIAEAEPEIIIVQELVAPEPSVSEPAPAVEQPAPVSEPIITE</sequence>
<keyword evidence="1" id="KW-0732">Signal</keyword>
<feature type="region of interest" description="Disordered" evidence="4">
    <location>
        <begin position="548"/>
        <end position="579"/>
    </location>
</feature>
<dbReference type="NCBIfam" id="TIGR02232">
    <property type="entry name" value="myxo_disulf_rpt"/>
    <property type="match status" value="1"/>
</dbReference>
<accession>A0A2M6WAR4</accession>
<feature type="region of interest" description="Disordered" evidence="4">
    <location>
        <begin position="185"/>
        <end position="206"/>
    </location>
</feature>
<keyword evidence="2" id="KW-0677">Repeat</keyword>
<evidence type="ECO:0000313" key="7">
    <source>
        <dbReference type="Proteomes" id="UP000231464"/>
    </source>
</evidence>
<evidence type="ECO:0000256" key="1">
    <source>
        <dbReference type="ARBA" id="ARBA00022729"/>
    </source>
</evidence>
<evidence type="ECO:0000259" key="5">
    <source>
        <dbReference type="PROSITE" id="PS51841"/>
    </source>
</evidence>
<dbReference type="SUPFAM" id="SSF74853">
    <property type="entry name" value="Lamin A/C globular tail domain"/>
    <property type="match status" value="1"/>
</dbReference>
<feature type="compositionally biased region" description="Polar residues" evidence="4">
    <location>
        <begin position="554"/>
        <end position="577"/>
    </location>
</feature>
<feature type="domain" description="LTD" evidence="5">
    <location>
        <begin position="390"/>
        <end position="517"/>
    </location>
</feature>